<keyword evidence="5" id="KW-0687">Ribonucleoprotein</keyword>
<dbReference type="InParanoid" id="G3ANJ8"/>
<gene>
    <name evidence="7" type="ORF">SPAPADRAFT_61592</name>
</gene>
<dbReference type="OrthoDB" id="3980895at2759"/>
<evidence type="ECO:0000256" key="2">
    <source>
        <dbReference type="ARBA" id="ARBA00008860"/>
    </source>
</evidence>
<protein>
    <recommendedName>
        <fullName evidence="6">Large ribosomal subunit protein mL50</fullName>
    </recommendedName>
</protein>
<keyword evidence="8" id="KW-1185">Reference proteome</keyword>
<keyword evidence="3" id="KW-0689">Ribosomal protein</keyword>
<evidence type="ECO:0000256" key="4">
    <source>
        <dbReference type="ARBA" id="ARBA00023128"/>
    </source>
</evidence>
<dbReference type="STRING" id="619300.G3ANJ8"/>
<dbReference type="RefSeq" id="XP_007375803.1">
    <property type="nucleotide sequence ID" value="XM_007375741.1"/>
</dbReference>
<dbReference type="Pfam" id="PF10501">
    <property type="entry name" value="Ribosomal_L50"/>
    <property type="match status" value="1"/>
</dbReference>
<dbReference type="Proteomes" id="UP000000709">
    <property type="component" value="Unassembled WGS sequence"/>
</dbReference>
<dbReference type="GeneID" id="18873966"/>
<reference evidence="7 8" key="1">
    <citation type="journal article" date="2011" name="Proc. Natl. Acad. Sci. U.S.A.">
        <title>Comparative genomics of xylose-fermenting fungi for enhanced biofuel production.</title>
        <authorList>
            <person name="Wohlbach D.J."/>
            <person name="Kuo A."/>
            <person name="Sato T.K."/>
            <person name="Potts K.M."/>
            <person name="Salamov A.A."/>
            <person name="LaButti K.M."/>
            <person name="Sun H."/>
            <person name="Clum A."/>
            <person name="Pangilinan J.L."/>
            <person name="Lindquist E.A."/>
            <person name="Lucas S."/>
            <person name="Lapidus A."/>
            <person name="Jin M."/>
            <person name="Gunawan C."/>
            <person name="Balan V."/>
            <person name="Dale B.E."/>
            <person name="Jeffries T.W."/>
            <person name="Zinkel R."/>
            <person name="Barry K.W."/>
            <person name="Grigoriev I.V."/>
            <person name="Gasch A.P."/>
        </authorList>
    </citation>
    <scope>NUCLEOTIDE SEQUENCE [LARGE SCALE GENOMIC DNA]</scope>
    <source>
        <strain evidence="8">NRRL Y-27907 / 11-Y1</strain>
    </source>
</reference>
<name>G3ANJ8_SPAPN</name>
<dbReference type="eggNOG" id="ENOG502SDRK">
    <property type="taxonomic scope" value="Eukaryota"/>
</dbReference>
<evidence type="ECO:0000256" key="1">
    <source>
        <dbReference type="ARBA" id="ARBA00004173"/>
    </source>
</evidence>
<dbReference type="AlphaFoldDB" id="G3ANJ8"/>
<dbReference type="OMA" id="RWTNERN"/>
<dbReference type="InterPro" id="IPR036736">
    <property type="entry name" value="ACP-like_sf"/>
</dbReference>
<proteinExistence type="inferred from homology"/>
<dbReference type="Gene3D" id="1.10.1200.10">
    <property type="entry name" value="ACP-like"/>
    <property type="match status" value="1"/>
</dbReference>
<evidence type="ECO:0000256" key="5">
    <source>
        <dbReference type="ARBA" id="ARBA00023274"/>
    </source>
</evidence>
<evidence type="ECO:0000313" key="8">
    <source>
        <dbReference type="Proteomes" id="UP000000709"/>
    </source>
</evidence>
<organism evidence="8">
    <name type="scientific">Spathaspora passalidarum (strain NRRL Y-27907 / 11-Y1)</name>
    <dbReference type="NCBI Taxonomy" id="619300"/>
    <lineage>
        <taxon>Eukaryota</taxon>
        <taxon>Fungi</taxon>
        <taxon>Dikarya</taxon>
        <taxon>Ascomycota</taxon>
        <taxon>Saccharomycotina</taxon>
        <taxon>Pichiomycetes</taxon>
        <taxon>Debaryomycetaceae</taxon>
        <taxon>Spathaspora</taxon>
    </lineage>
</organism>
<evidence type="ECO:0000256" key="6">
    <source>
        <dbReference type="ARBA" id="ARBA00035183"/>
    </source>
</evidence>
<evidence type="ECO:0000313" key="7">
    <source>
        <dbReference type="EMBL" id="EGW32527.1"/>
    </source>
</evidence>
<sequence>MLASVLRQRAVIRSFHATPVARSWIGDIFGKKKPAELEPKYQKKDKKEIVAQQDELLDEKTGKITILNEKNSPNYVKFDMEKDLPDFKINQWKKNEVLSQDLENTYSDKEELRNLVAGVYREASGDKEVNKFDKAELHDLKFRFKLVKELQSVLGFELNDYQVSKCHTLQALYEEIEGVVNKRWKNERNPSAIVLRPEDFKSSNIYLNQERSDKQKQRKLAELVRKAREESTAEVQATQA</sequence>
<dbReference type="KEGG" id="spaa:SPAPADRAFT_61592"/>
<dbReference type="GO" id="GO:0005840">
    <property type="term" value="C:ribosome"/>
    <property type="evidence" value="ECO:0007669"/>
    <property type="project" value="UniProtKB-KW"/>
</dbReference>
<dbReference type="HOGENOM" id="CLU_1180597_0_0_1"/>
<comment type="similarity">
    <text evidence="2">Belongs to the mitochondrion-specific ribosomal protein mL50 family.</text>
</comment>
<comment type="subcellular location">
    <subcellularLocation>
        <location evidence="1">Mitochondrion</location>
    </subcellularLocation>
</comment>
<dbReference type="EMBL" id="GL996502">
    <property type="protein sequence ID" value="EGW32527.1"/>
    <property type="molecule type" value="Genomic_DNA"/>
</dbReference>
<dbReference type="InterPro" id="IPR018305">
    <property type="entry name" value="Ribosomal_m50"/>
</dbReference>
<evidence type="ECO:0000256" key="3">
    <source>
        <dbReference type="ARBA" id="ARBA00022980"/>
    </source>
</evidence>
<accession>G3ANJ8</accession>
<dbReference type="GO" id="GO:1990904">
    <property type="term" value="C:ribonucleoprotein complex"/>
    <property type="evidence" value="ECO:0007669"/>
    <property type="project" value="UniProtKB-KW"/>
</dbReference>
<dbReference type="GO" id="GO:0005739">
    <property type="term" value="C:mitochondrion"/>
    <property type="evidence" value="ECO:0007669"/>
    <property type="project" value="UniProtKB-SubCell"/>
</dbReference>
<keyword evidence="4" id="KW-0496">Mitochondrion</keyword>